<dbReference type="RefSeq" id="WP_274944625.1">
    <property type="nucleotide sequence ID" value="NZ_JANWOI010000004.1"/>
</dbReference>
<evidence type="ECO:0000256" key="5">
    <source>
        <dbReference type="ARBA" id="ARBA00048539"/>
    </source>
</evidence>
<name>A0A9X3U1T0_9PROT</name>
<dbReference type="InterPro" id="IPR014729">
    <property type="entry name" value="Rossmann-like_a/b/a_fold"/>
</dbReference>
<evidence type="ECO:0000313" key="9">
    <source>
        <dbReference type="Proteomes" id="UP001141619"/>
    </source>
</evidence>
<feature type="domain" description="tRNA(Ile)-lysidine/2-thiocytidine synthase N-terminal" evidence="7">
    <location>
        <begin position="24"/>
        <end position="207"/>
    </location>
</feature>
<dbReference type="SUPFAM" id="SSF52402">
    <property type="entry name" value="Adenine nucleotide alpha hydrolases-like"/>
    <property type="match status" value="1"/>
</dbReference>
<dbReference type="AlphaFoldDB" id="A0A9X3U1T0"/>
<organism evidence="8 9">
    <name type="scientific">Govanella unica</name>
    <dbReference type="NCBI Taxonomy" id="2975056"/>
    <lineage>
        <taxon>Bacteria</taxon>
        <taxon>Pseudomonadati</taxon>
        <taxon>Pseudomonadota</taxon>
        <taxon>Alphaproteobacteria</taxon>
        <taxon>Emcibacterales</taxon>
        <taxon>Govanellaceae</taxon>
        <taxon>Govanella</taxon>
    </lineage>
</organism>
<comment type="similarity">
    <text evidence="6">Belongs to the tRNA(Ile)-lysidine synthase family.</text>
</comment>
<dbReference type="EMBL" id="JANWOI010000004">
    <property type="protein sequence ID" value="MDA5194919.1"/>
    <property type="molecule type" value="Genomic_DNA"/>
</dbReference>
<dbReference type="GO" id="GO:0005524">
    <property type="term" value="F:ATP binding"/>
    <property type="evidence" value="ECO:0007669"/>
    <property type="project" value="UniProtKB-UniRule"/>
</dbReference>
<dbReference type="NCBIfam" id="TIGR02432">
    <property type="entry name" value="lysidine_TilS_N"/>
    <property type="match status" value="1"/>
</dbReference>
<keyword evidence="9" id="KW-1185">Reference proteome</keyword>
<comment type="catalytic activity">
    <reaction evidence="5 6">
        <text>cytidine(34) in tRNA(Ile2) + L-lysine + ATP = lysidine(34) in tRNA(Ile2) + AMP + diphosphate + H(+)</text>
        <dbReference type="Rhea" id="RHEA:43744"/>
        <dbReference type="Rhea" id="RHEA-COMP:10625"/>
        <dbReference type="Rhea" id="RHEA-COMP:10670"/>
        <dbReference type="ChEBI" id="CHEBI:15378"/>
        <dbReference type="ChEBI" id="CHEBI:30616"/>
        <dbReference type="ChEBI" id="CHEBI:32551"/>
        <dbReference type="ChEBI" id="CHEBI:33019"/>
        <dbReference type="ChEBI" id="CHEBI:82748"/>
        <dbReference type="ChEBI" id="CHEBI:83665"/>
        <dbReference type="ChEBI" id="CHEBI:456215"/>
        <dbReference type="EC" id="6.3.4.19"/>
    </reaction>
</comment>
<reference evidence="8" key="2">
    <citation type="journal article" date="2023" name="Syst. Appl. Microbiol.">
        <title>Govania unica gen. nov., sp. nov., a rare biosphere bacterium that represents a novel family in the class Alphaproteobacteria.</title>
        <authorList>
            <person name="Vandamme P."/>
            <person name="Peeters C."/>
            <person name="Hettiarachchi A."/>
            <person name="Cnockaert M."/>
            <person name="Carlier A."/>
        </authorList>
    </citation>
    <scope>NUCLEOTIDE SEQUENCE</scope>
    <source>
        <strain evidence="8">LMG 31809</strain>
    </source>
</reference>
<evidence type="ECO:0000313" key="8">
    <source>
        <dbReference type="EMBL" id="MDA5194919.1"/>
    </source>
</evidence>
<evidence type="ECO:0000256" key="4">
    <source>
        <dbReference type="ARBA" id="ARBA00022840"/>
    </source>
</evidence>
<dbReference type="GO" id="GO:0005737">
    <property type="term" value="C:cytoplasm"/>
    <property type="evidence" value="ECO:0007669"/>
    <property type="project" value="UniProtKB-SubCell"/>
</dbReference>
<dbReference type="CDD" id="cd01992">
    <property type="entry name" value="TilS_N"/>
    <property type="match status" value="1"/>
</dbReference>
<reference evidence="8" key="1">
    <citation type="submission" date="2022-08" db="EMBL/GenBank/DDBJ databases">
        <authorList>
            <person name="Vandamme P."/>
            <person name="Hettiarachchi A."/>
            <person name="Peeters C."/>
            <person name="Cnockaert M."/>
            <person name="Carlier A."/>
        </authorList>
    </citation>
    <scope>NUCLEOTIDE SEQUENCE</scope>
    <source>
        <strain evidence="8">LMG 31809</strain>
    </source>
</reference>
<dbReference type="HAMAP" id="MF_01161">
    <property type="entry name" value="tRNA_Ile_lys_synt"/>
    <property type="match status" value="1"/>
</dbReference>
<comment type="domain">
    <text evidence="6">The N-terminal region contains the highly conserved SGGXDS motif, predicted to be a P-loop motif involved in ATP binding.</text>
</comment>
<dbReference type="PANTHER" id="PTHR43033">
    <property type="entry name" value="TRNA(ILE)-LYSIDINE SYNTHASE-RELATED"/>
    <property type="match status" value="1"/>
</dbReference>
<dbReference type="PANTHER" id="PTHR43033:SF5">
    <property type="entry name" value="TRNA(ILE)-LYSIDINE SYNTHETASE"/>
    <property type="match status" value="1"/>
</dbReference>
<evidence type="ECO:0000256" key="6">
    <source>
        <dbReference type="HAMAP-Rule" id="MF_01161"/>
    </source>
</evidence>
<dbReference type="Proteomes" id="UP001141619">
    <property type="component" value="Unassembled WGS sequence"/>
</dbReference>
<dbReference type="GO" id="GO:0006400">
    <property type="term" value="P:tRNA modification"/>
    <property type="evidence" value="ECO:0007669"/>
    <property type="project" value="UniProtKB-UniRule"/>
</dbReference>
<dbReference type="Pfam" id="PF01171">
    <property type="entry name" value="ATP_bind_3"/>
    <property type="match status" value="1"/>
</dbReference>
<evidence type="ECO:0000256" key="3">
    <source>
        <dbReference type="ARBA" id="ARBA00022741"/>
    </source>
</evidence>
<accession>A0A9X3U1T0</accession>
<feature type="binding site" evidence="6">
    <location>
        <begin position="29"/>
        <end position="34"/>
    </location>
    <ligand>
        <name>ATP</name>
        <dbReference type="ChEBI" id="CHEBI:30616"/>
    </ligand>
</feature>
<dbReference type="EC" id="6.3.4.19" evidence="6"/>
<dbReference type="Gene3D" id="3.40.50.620">
    <property type="entry name" value="HUPs"/>
    <property type="match status" value="1"/>
</dbReference>
<keyword evidence="2 6" id="KW-0819">tRNA processing</keyword>
<keyword evidence="1 6" id="KW-0436">Ligase</keyword>
<gene>
    <name evidence="6 8" type="primary">tilS</name>
    <name evidence="8" type="ORF">NYP16_13250</name>
</gene>
<dbReference type="GO" id="GO:0032267">
    <property type="term" value="F:tRNA(Ile)-lysidine synthase activity"/>
    <property type="evidence" value="ECO:0007669"/>
    <property type="project" value="UniProtKB-EC"/>
</dbReference>
<proteinExistence type="inferred from homology"/>
<evidence type="ECO:0000259" key="7">
    <source>
        <dbReference type="Pfam" id="PF01171"/>
    </source>
</evidence>
<dbReference type="InterPro" id="IPR012094">
    <property type="entry name" value="tRNA_Ile_lys_synt"/>
</dbReference>
<protein>
    <recommendedName>
        <fullName evidence="6">tRNA(Ile)-lysidine synthase</fullName>
        <ecNumber evidence="6">6.3.4.19</ecNumber>
    </recommendedName>
    <alternativeName>
        <fullName evidence="6">tRNA(Ile)-2-lysyl-cytidine synthase</fullName>
    </alternativeName>
    <alternativeName>
        <fullName evidence="6">tRNA(Ile)-lysidine synthetase</fullName>
    </alternativeName>
</protein>
<evidence type="ECO:0000256" key="1">
    <source>
        <dbReference type="ARBA" id="ARBA00022598"/>
    </source>
</evidence>
<sequence>MSLSDDDFARLMAPLGPFETAPRLAVALSGGADSMALVLLADAWARARGGMVLALTVDHGLRADSAAEAAGVAARMAALGIAHETLVWSGEKPRRGVQMRAREARYELMLGACRARGILHLLVGHHAGDQAETVAIRAERGSGTAGLQGMTAISPPPLPGPRWPRLLRPLLTVPKVALEAYLRARGEDWIEDPSNHNPAYARVRVRQGMDEVEAARWRVAADAAREAATLEARDLGPLLVRDVVLHPAGFAQLAAPPFLDPELRRAAWQAVLMTVGGLTYPPRGEDLDRLMARVTRLDFRGATLGGCRIETGVGRWRVLREEALADEQTAFQDGMMWDGRFRLSGDAEGLVVRRFAGGDIPGLPAAVRRSLPGLWDGDRCLGLPVMDGVAIPENLLRRGIFACFQPARALFY</sequence>
<keyword evidence="4 6" id="KW-0067">ATP-binding</keyword>
<keyword evidence="6" id="KW-0963">Cytoplasm</keyword>
<keyword evidence="3 6" id="KW-0547">Nucleotide-binding</keyword>
<comment type="caution">
    <text evidence="8">The sequence shown here is derived from an EMBL/GenBank/DDBJ whole genome shotgun (WGS) entry which is preliminary data.</text>
</comment>
<dbReference type="InterPro" id="IPR012795">
    <property type="entry name" value="tRNA_Ile_lys_synt_N"/>
</dbReference>
<evidence type="ECO:0000256" key="2">
    <source>
        <dbReference type="ARBA" id="ARBA00022694"/>
    </source>
</evidence>
<comment type="function">
    <text evidence="6">Ligates lysine onto the cytidine present at position 34 of the AUA codon-specific tRNA(Ile) that contains the anticodon CAU, in an ATP-dependent manner. Cytidine is converted to lysidine, thus changing the amino acid specificity of the tRNA from methionine to isoleucine.</text>
</comment>
<comment type="subcellular location">
    <subcellularLocation>
        <location evidence="6">Cytoplasm</location>
    </subcellularLocation>
</comment>
<dbReference type="InterPro" id="IPR011063">
    <property type="entry name" value="TilS/TtcA_N"/>
</dbReference>